<accession>A0A9W6L1N8</accession>
<dbReference type="PANTHER" id="PTHR48228:SF6">
    <property type="entry name" value="L-CARNITINE COA-TRANSFERASE"/>
    <property type="match status" value="1"/>
</dbReference>
<organism evidence="4 5">
    <name type="scientific">Pseudonocardia halophobica</name>
    <dbReference type="NCBI Taxonomy" id="29401"/>
    <lineage>
        <taxon>Bacteria</taxon>
        <taxon>Bacillati</taxon>
        <taxon>Actinomycetota</taxon>
        <taxon>Actinomycetes</taxon>
        <taxon>Pseudonocardiales</taxon>
        <taxon>Pseudonocardiaceae</taxon>
        <taxon>Pseudonocardia</taxon>
    </lineage>
</organism>
<dbReference type="GO" id="GO:0016740">
    <property type="term" value="F:transferase activity"/>
    <property type="evidence" value="ECO:0007669"/>
    <property type="project" value="UniProtKB-KW"/>
</dbReference>
<feature type="region of interest" description="Disordered" evidence="3">
    <location>
        <begin position="334"/>
        <end position="376"/>
    </location>
</feature>
<dbReference type="Proteomes" id="UP001143463">
    <property type="component" value="Unassembled WGS sequence"/>
</dbReference>
<proteinExistence type="inferred from homology"/>
<dbReference type="InterPro" id="IPR050509">
    <property type="entry name" value="CoA-transferase_III"/>
</dbReference>
<dbReference type="RefSeq" id="WP_037040997.1">
    <property type="nucleotide sequence ID" value="NZ_BAAAUZ010000002.1"/>
</dbReference>
<comment type="similarity">
    <text evidence="1">Belongs to the CoA-transferase III family.</text>
</comment>
<protein>
    <submittedName>
        <fullName evidence="4">CoA transferase</fullName>
    </submittedName>
</protein>
<evidence type="ECO:0000256" key="1">
    <source>
        <dbReference type="ARBA" id="ARBA00008383"/>
    </source>
</evidence>
<keyword evidence="5" id="KW-1185">Reference proteome</keyword>
<reference evidence="4" key="2">
    <citation type="submission" date="2023-01" db="EMBL/GenBank/DDBJ databases">
        <authorList>
            <person name="Sun Q."/>
            <person name="Evtushenko L."/>
        </authorList>
    </citation>
    <scope>NUCLEOTIDE SEQUENCE</scope>
    <source>
        <strain evidence="4">VKM Ac-1069</strain>
    </source>
</reference>
<dbReference type="InterPro" id="IPR003673">
    <property type="entry name" value="CoA-Trfase_fam_III"/>
</dbReference>
<feature type="compositionally biased region" description="Basic and acidic residues" evidence="3">
    <location>
        <begin position="351"/>
        <end position="364"/>
    </location>
</feature>
<dbReference type="Gene3D" id="3.30.1540.10">
    <property type="entry name" value="formyl-coa transferase, domain 3"/>
    <property type="match status" value="1"/>
</dbReference>
<dbReference type="EMBL" id="BSFQ01000005">
    <property type="protein sequence ID" value="GLL10565.1"/>
    <property type="molecule type" value="Genomic_DNA"/>
</dbReference>
<gene>
    <name evidence="4" type="ORF">GCM10017577_17050</name>
</gene>
<sequence>MSTAALDGMLVVDVGTGVPGSYCARLLADFGADVISLVDLAEGSTEPLDGDADEAALATFLGQNKRSVALDTSDERGARLWRRLVERADVVVDAGDGSGESALARHGVDVDDLIGGESPTVVVSISPFGWEGPYRGRPATDLTVAALSGWLKTLGDPDRAPVAAGFPMIDYVSGVVAAVGTLAVARAVRHGAPGRRVDVSQQEVGNRLALYPSVAARLGMTPVRRLPFPMYVEASDGYAAVNALSAQHFRDACLYMGLDAEADDPAMAANEAWRTDAAPMLQGRMDEWAKDKTRDEIFEVGQAMRIPTAIPYTLLEVLEKEHYHERGFFRPLSVGGTTVQQPRGPLLSDLSRSEWREASRRGADTDEVLTQWLPDR</sequence>
<dbReference type="SUPFAM" id="SSF89796">
    <property type="entry name" value="CoA-transferase family III (CaiB/BaiF)"/>
    <property type="match status" value="1"/>
</dbReference>
<dbReference type="InterPro" id="IPR044855">
    <property type="entry name" value="CoA-Trfase_III_dom3_sf"/>
</dbReference>
<dbReference type="AlphaFoldDB" id="A0A9W6L1N8"/>
<keyword evidence="2 4" id="KW-0808">Transferase</keyword>
<evidence type="ECO:0000313" key="5">
    <source>
        <dbReference type="Proteomes" id="UP001143463"/>
    </source>
</evidence>
<comment type="caution">
    <text evidence="4">The sequence shown here is derived from an EMBL/GenBank/DDBJ whole genome shotgun (WGS) entry which is preliminary data.</text>
</comment>
<evidence type="ECO:0000256" key="3">
    <source>
        <dbReference type="SAM" id="MobiDB-lite"/>
    </source>
</evidence>
<dbReference type="InterPro" id="IPR023606">
    <property type="entry name" value="CoA-Trfase_III_dom_1_sf"/>
</dbReference>
<name>A0A9W6L1N8_9PSEU</name>
<reference evidence="4" key="1">
    <citation type="journal article" date="2014" name="Int. J. Syst. Evol. Microbiol.">
        <title>Complete genome sequence of Corynebacterium casei LMG S-19264T (=DSM 44701T), isolated from a smear-ripened cheese.</title>
        <authorList>
            <consortium name="US DOE Joint Genome Institute (JGI-PGF)"/>
            <person name="Walter F."/>
            <person name="Albersmeier A."/>
            <person name="Kalinowski J."/>
            <person name="Ruckert C."/>
        </authorList>
    </citation>
    <scope>NUCLEOTIDE SEQUENCE</scope>
    <source>
        <strain evidence="4">VKM Ac-1069</strain>
    </source>
</reference>
<dbReference type="Gene3D" id="3.40.50.10540">
    <property type="entry name" value="Crotonobetainyl-coa:carnitine coa-transferase, domain 1"/>
    <property type="match status" value="1"/>
</dbReference>
<evidence type="ECO:0000313" key="4">
    <source>
        <dbReference type="EMBL" id="GLL10565.1"/>
    </source>
</evidence>
<dbReference type="PANTHER" id="PTHR48228">
    <property type="entry name" value="SUCCINYL-COA--D-CITRAMALATE COA-TRANSFERASE"/>
    <property type="match status" value="1"/>
</dbReference>
<dbReference type="Pfam" id="PF02515">
    <property type="entry name" value="CoA_transf_3"/>
    <property type="match status" value="1"/>
</dbReference>
<evidence type="ECO:0000256" key="2">
    <source>
        <dbReference type="ARBA" id="ARBA00022679"/>
    </source>
</evidence>